<feature type="non-terminal residue" evidence="1">
    <location>
        <position position="46"/>
    </location>
</feature>
<dbReference type="InterPro" id="IPR020568">
    <property type="entry name" value="Ribosomal_Su5_D2-typ_SF"/>
</dbReference>
<name>A0A850NXA0_9PROT</name>
<dbReference type="GO" id="GO:0016301">
    <property type="term" value="F:kinase activity"/>
    <property type="evidence" value="ECO:0007669"/>
    <property type="project" value="UniProtKB-KW"/>
</dbReference>
<proteinExistence type="predicted"/>
<accession>A0A850NXA0</accession>
<protein>
    <submittedName>
        <fullName evidence="1">4-(Cytidine 5'-diphospho)-2-C-methyl-D-erythritol kinase</fullName>
    </submittedName>
</protein>
<dbReference type="SUPFAM" id="SSF54211">
    <property type="entry name" value="Ribosomal protein S5 domain 2-like"/>
    <property type="match status" value="1"/>
</dbReference>
<dbReference type="Gene3D" id="3.30.230.10">
    <property type="match status" value="1"/>
</dbReference>
<keyword evidence="1" id="KW-0808">Transferase</keyword>
<dbReference type="InterPro" id="IPR014721">
    <property type="entry name" value="Ribsml_uS5_D2-typ_fold_subgr"/>
</dbReference>
<gene>
    <name evidence="1" type="ORF">HUK83_18020</name>
</gene>
<sequence>MSVLARAKVNLALQVTGRRADGYHLLDSLVVFASIADRISVAPAEA</sequence>
<evidence type="ECO:0000313" key="2">
    <source>
        <dbReference type="Proteomes" id="UP000565205"/>
    </source>
</evidence>
<comment type="caution">
    <text evidence="1">The sequence shown here is derived from an EMBL/GenBank/DDBJ whole genome shotgun (WGS) entry which is preliminary data.</text>
</comment>
<dbReference type="Proteomes" id="UP000565205">
    <property type="component" value="Unassembled WGS sequence"/>
</dbReference>
<dbReference type="AlphaFoldDB" id="A0A850NXA0"/>
<evidence type="ECO:0000313" key="1">
    <source>
        <dbReference type="EMBL" id="NVN32225.1"/>
    </source>
</evidence>
<dbReference type="EMBL" id="JABXXQ010000715">
    <property type="protein sequence ID" value="NVN32225.1"/>
    <property type="molecule type" value="Genomic_DNA"/>
</dbReference>
<keyword evidence="1" id="KW-0418">Kinase</keyword>
<reference evidence="1 2" key="1">
    <citation type="submission" date="2020-06" db="EMBL/GenBank/DDBJ databases">
        <title>Description of novel acetic acid bacteria.</title>
        <authorList>
            <person name="Sombolestani A."/>
        </authorList>
    </citation>
    <scope>NUCLEOTIDE SEQUENCE [LARGE SCALE GENOMIC DNA]</scope>
    <source>
        <strain evidence="1 2">LMG 26838</strain>
    </source>
</reference>
<organism evidence="1 2">
    <name type="scientific">Endobacter medicaginis</name>
    <dbReference type="NCBI Taxonomy" id="1181271"/>
    <lineage>
        <taxon>Bacteria</taxon>
        <taxon>Pseudomonadati</taxon>
        <taxon>Pseudomonadota</taxon>
        <taxon>Alphaproteobacteria</taxon>
        <taxon>Acetobacterales</taxon>
        <taxon>Acetobacteraceae</taxon>
        <taxon>Endobacter</taxon>
    </lineage>
</organism>